<dbReference type="Proteomes" id="UP001055057">
    <property type="component" value="Unassembled WGS sequence"/>
</dbReference>
<evidence type="ECO:0000313" key="2">
    <source>
        <dbReference type="Proteomes" id="UP001055057"/>
    </source>
</evidence>
<reference evidence="1" key="2">
    <citation type="submission" date="2021-08" db="EMBL/GenBank/DDBJ databases">
        <authorList>
            <person name="Tani A."/>
            <person name="Ola A."/>
            <person name="Ogura Y."/>
            <person name="Katsura K."/>
            <person name="Hayashi T."/>
        </authorList>
    </citation>
    <scope>NUCLEOTIDE SEQUENCE</scope>
    <source>
        <strain evidence="1">DSM 23632</strain>
    </source>
</reference>
<accession>A0ABQ4TW71</accession>
<keyword evidence="2" id="KW-1185">Reference proteome</keyword>
<dbReference type="RefSeq" id="WP_238180760.1">
    <property type="nucleotide sequence ID" value="NZ_BPRB01000010.1"/>
</dbReference>
<name>A0ABQ4TW71_9HYPH</name>
<sequence length="75" mass="7881">MSASTLLAAPVDTDDDEAHELPAVRLGRHAIGLWRAAEELGDADLLASLRPLVLEIGRALAADMMSAPRAGTIPH</sequence>
<proteinExistence type="predicted"/>
<reference evidence="1" key="1">
    <citation type="journal article" date="2021" name="Front. Microbiol.">
        <title>Comprehensive Comparative Genomics and Phenotyping of Methylobacterium Species.</title>
        <authorList>
            <person name="Alessa O."/>
            <person name="Ogura Y."/>
            <person name="Fujitani Y."/>
            <person name="Takami H."/>
            <person name="Hayashi T."/>
            <person name="Sahin N."/>
            <person name="Tani A."/>
        </authorList>
    </citation>
    <scope>NUCLEOTIDE SEQUENCE</scope>
    <source>
        <strain evidence="1">DSM 23632</strain>
    </source>
</reference>
<evidence type="ECO:0000313" key="1">
    <source>
        <dbReference type="EMBL" id="GJE58125.1"/>
    </source>
</evidence>
<gene>
    <name evidence="1" type="ORF">MPOCJGCO_0203</name>
</gene>
<organism evidence="1 2">
    <name type="scientific">Methylobacterium trifolii</name>
    <dbReference type="NCBI Taxonomy" id="1003092"/>
    <lineage>
        <taxon>Bacteria</taxon>
        <taxon>Pseudomonadati</taxon>
        <taxon>Pseudomonadota</taxon>
        <taxon>Alphaproteobacteria</taxon>
        <taxon>Hyphomicrobiales</taxon>
        <taxon>Methylobacteriaceae</taxon>
        <taxon>Methylobacterium</taxon>
    </lineage>
</organism>
<dbReference type="EMBL" id="BPRB01000010">
    <property type="protein sequence ID" value="GJE58125.1"/>
    <property type="molecule type" value="Genomic_DNA"/>
</dbReference>
<protein>
    <submittedName>
        <fullName evidence="1">Uncharacterized protein</fullName>
    </submittedName>
</protein>
<comment type="caution">
    <text evidence="1">The sequence shown here is derived from an EMBL/GenBank/DDBJ whole genome shotgun (WGS) entry which is preliminary data.</text>
</comment>